<feature type="compositionally biased region" description="Polar residues" evidence="4">
    <location>
        <begin position="1"/>
        <end position="21"/>
    </location>
</feature>
<dbReference type="Pfam" id="PF00436">
    <property type="entry name" value="SSB"/>
    <property type="match status" value="1"/>
</dbReference>
<dbReference type="GO" id="GO:0006260">
    <property type="term" value="P:DNA replication"/>
    <property type="evidence" value="ECO:0007669"/>
    <property type="project" value="InterPro"/>
</dbReference>
<evidence type="ECO:0000256" key="4">
    <source>
        <dbReference type="SAM" id="MobiDB-lite"/>
    </source>
</evidence>
<dbReference type="PROSITE" id="PS50935">
    <property type="entry name" value="SSB"/>
    <property type="match status" value="1"/>
</dbReference>
<gene>
    <name evidence="5" type="ORF">SAMN05421841_1807</name>
</gene>
<evidence type="ECO:0000256" key="3">
    <source>
        <dbReference type="RuleBase" id="RU000524"/>
    </source>
</evidence>
<evidence type="ECO:0000256" key="1">
    <source>
        <dbReference type="ARBA" id="ARBA00023125"/>
    </source>
</evidence>
<evidence type="ECO:0000313" key="5">
    <source>
        <dbReference type="EMBL" id="SEW24579.1"/>
    </source>
</evidence>
<keyword evidence="1 2" id="KW-0238">DNA-binding</keyword>
<dbReference type="EMBL" id="FOIU01000001">
    <property type="protein sequence ID" value="SEW24579.1"/>
    <property type="molecule type" value="Genomic_DNA"/>
</dbReference>
<keyword evidence="6" id="KW-1185">Reference proteome</keyword>
<dbReference type="CDD" id="cd04496">
    <property type="entry name" value="SSB_OBF"/>
    <property type="match status" value="1"/>
</dbReference>
<feature type="region of interest" description="Disordered" evidence="4">
    <location>
        <begin position="1"/>
        <end position="33"/>
    </location>
</feature>
<name>A0A1I0QCF5_9FLAO</name>
<proteinExistence type="predicted"/>
<sequence length="185" mass="20696">MKRFNTNTGRKVKRNSTSSHYRINREKSGSLKVTETAQDSAEINLHKFTNLKINIMNIIGRLTKDAKVYTTSKDKQVVNFSLAVNDSYRNKQGERIEQTAFFDCAYWLSTGVAQHLTKGTLVELSGRVSARAWTNANGEIRAGLNFHTSEIKFYTGSKKSQTSQDTAGSENSNVVAYGITDDLPF</sequence>
<dbReference type="InterPro" id="IPR012340">
    <property type="entry name" value="NA-bd_OB-fold"/>
</dbReference>
<dbReference type="Gene3D" id="2.40.50.140">
    <property type="entry name" value="Nucleic acid-binding proteins"/>
    <property type="match status" value="1"/>
</dbReference>
<dbReference type="GO" id="GO:0003697">
    <property type="term" value="F:single-stranded DNA binding"/>
    <property type="evidence" value="ECO:0007669"/>
    <property type="project" value="InterPro"/>
</dbReference>
<evidence type="ECO:0000313" key="6">
    <source>
        <dbReference type="Proteomes" id="UP000199469"/>
    </source>
</evidence>
<dbReference type="InterPro" id="IPR000424">
    <property type="entry name" value="Primosome_PriB/ssb"/>
</dbReference>
<protein>
    <recommendedName>
        <fullName evidence="3">Single-stranded DNA-binding protein</fullName>
    </recommendedName>
</protein>
<organism evidence="5 6">
    <name type="scientific">Chryseobacterium wanjuense</name>
    <dbReference type="NCBI Taxonomy" id="356305"/>
    <lineage>
        <taxon>Bacteria</taxon>
        <taxon>Pseudomonadati</taxon>
        <taxon>Bacteroidota</taxon>
        <taxon>Flavobacteriia</taxon>
        <taxon>Flavobacteriales</taxon>
        <taxon>Weeksellaceae</taxon>
        <taxon>Chryseobacterium group</taxon>
        <taxon>Chryseobacterium</taxon>
    </lineage>
</organism>
<accession>A0A1I0QCF5</accession>
<dbReference type="InterPro" id="IPR011344">
    <property type="entry name" value="ssDNA-bd"/>
</dbReference>
<dbReference type="Proteomes" id="UP000199469">
    <property type="component" value="Unassembled WGS sequence"/>
</dbReference>
<dbReference type="GO" id="GO:0009295">
    <property type="term" value="C:nucleoid"/>
    <property type="evidence" value="ECO:0007669"/>
    <property type="project" value="TreeGrafter"/>
</dbReference>
<evidence type="ECO:0000256" key="2">
    <source>
        <dbReference type="PROSITE-ProRule" id="PRU00252"/>
    </source>
</evidence>
<dbReference type="STRING" id="356305.SAMN05421841_1807"/>
<dbReference type="PANTHER" id="PTHR10302:SF27">
    <property type="entry name" value="SINGLE-STRANDED DNA-BINDING PROTEIN"/>
    <property type="match status" value="1"/>
</dbReference>
<reference evidence="6" key="1">
    <citation type="submission" date="2016-10" db="EMBL/GenBank/DDBJ databases">
        <authorList>
            <person name="Varghese N."/>
            <person name="Submissions S."/>
        </authorList>
    </citation>
    <scope>NUCLEOTIDE SEQUENCE [LARGE SCALE GENOMIC DNA]</scope>
    <source>
        <strain evidence="6">DSM 17724</strain>
    </source>
</reference>
<dbReference type="AlphaFoldDB" id="A0A1I0QCF5"/>
<dbReference type="PANTHER" id="PTHR10302">
    <property type="entry name" value="SINGLE-STRANDED DNA-BINDING PROTEIN"/>
    <property type="match status" value="1"/>
</dbReference>
<dbReference type="NCBIfam" id="TIGR00621">
    <property type="entry name" value="ssb"/>
    <property type="match status" value="1"/>
</dbReference>
<dbReference type="SUPFAM" id="SSF50249">
    <property type="entry name" value="Nucleic acid-binding proteins"/>
    <property type="match status" value="1"/>
</dbReference>